<name>A0A2P4X342_9STRA</name>
<reference evidence="2 3" key="1">
    <citation type="journal article" date="2017" name="Genome Biol. Evol.">
        <title>Phytophthora megakarya and P. palmivora, closely related causal agents of cacao black pod rot, underwent increases in genome sizes and gene numbers by different mechanisms.</title>
        <authorList>
            <person name="Ali S.S."/>
            <person name="Shao J."/>
            <person name="Lary D.J."/>
            <person name="Kronmiller B."/>
            <person name="Shen D."/>
            <person name="Strem M.D."/>
            <person name="Amoako-Attah I."/>
            <person name="Akrofi A.Y."/>
            <person name="Begoude B.A."/>
            <person name="Ten Hoopen G.M."/>
            <person name="Coulibaly K."/>
            <person name="Kebe B.I."/>
            <person name="Melnick R.L."/>
            <person name="Guiltinan M.J."/>
            <person name="Tyler B.M."/>
            <person name="Meinhardt L.W."/>
            <person name="Bailey B.A."/>
        </authorList>
    </citation>
    <scope>NUCLEOTIDE SEQUENCE [LARGE SCALE GENOMIC DNA]</scope>
    <source>
        <strain evidence="3">sbr112.9</strain>
    </source>
</reference>
<feature type="compositionally biased region" description="Polar residues" evidence="1">
    <location>
        <begin position="94"/>
        <end position="115"/>
    </location>
</feature>
<sequence>MKVNVYVAAEGGDSSARRICWYMGTSDAQVEKAIRMQLRLPPDMDFLLRDADGDVVPVSSTLPNGQHYTIERDEMQENPLTSTETNESIDRPITSDNSDELSSVITQEQVTSSSSPKRRRLEIEELAGSDAPVSPMMDTVMTVTTSGRRDSAQPRSIATIIAQFVDTFTRPIANHDNVSFIPNVGRFALYELYCELIKDTKFHPKREDVFYKMTSMHGKVDRQRVNRYYQCSADNGQGMKYVLFKPLGKGVLLRRYRKVGTAEELEDVVKTAPFISWLGLESSEVVATYERFVDGFMPIAKGEYRAHSSWVQASDGAIQQALRA</sequence>
<evidence type="ECO:0000313" key="2">
    <source>
        <dbReference type="EMBL" id="POM59964.1"/>
    </source>
</evidence>
<comment type="caution">
    <text evidence="2">The sequence shown here is derived from an EMBL/GenBank/DDBJ whole genome shotgun (WGS) entry which is preliminary data.</text>
</comment>
<dbReference type="Proteomes" id="UP000237271">
    <property type="component" value="Unassembled WGS sequence"/>
</dbReference>
<protein>
    <submittedName>
        <fullName evidence="2">Uncharacterized protein</fullName>
    </submittedName>
</protein>
<dbReference type="OrthoDB" id="74258at2759"/>
<evidence type="ECO:0000313" key="3">
    <source>
        <dbReference type="Proteomes" id="UP000237271"/>
    </source>
</evidence>
<feature type="region of interest" description="Disordered" evidence="1">
    <location>
        <begin position="60"/>
        <end position="120"/>
    </location>
</feature>
<gene>
    <name evidence="2" type="ORF">PHPALM_31235</name>
</gene>
<organism evidence="2 3">
    <name type="scientific">Phytophthora palmivora</name>
    <dbReference type="NCBI Taxonomy" id="4796"/>
    <lineage>
        <taxon>Eukaryota</taxon>
        <taxon>Sar</taxon>
        <taxon>Stramenopiles</taxon>
        <taxon>Oomycota</taxon>
        <taxon>Peronosporomycetes</taxon>
        <taxon>Peronosporales</taxon>
        <taxon>Peronosporaceae</taxon>
        <taxon>Phytophthora</taxon>
    </lineage>
</organism>
<dbReference type="AlphaFoldDB" id="A0A2P4X342"/>
<accession>A0A2P4X342</accession>
<keyword evidence="3" id="KW-1185">Reference proteome</keyword>
<dbReference type="EMBL" id="NCKW01016972">
    <property type="protein sequence ID" value="POM59964.1"/>
    <property type="molecule type" value="Genomic_DNA"/>
</dbReference>
<proteinExistence type="predicted"/>
<evidence type="ECO:0000256" key="1">
    <source>
        <dbReference type="SAM" id="MobiDB-lite"/>
    </source>
</evidence>